<dbReference type="Proteomes" id="UP000029227">
    <property type="component" value="Unassembled WGS sequence"/>
</dbReference>
<gene>
    <name evidence="4" type="ORF">JCM19237_2119</name>
</gene>
<dbReference type="STRING" id="754436.JCM19237_2119"/>
<dbReference type="Pfam" id="PF03476">
    <property type="entry name" value="MOSC_N"/>
    <property type="match status" value="1"/>
</dbReference>
<dbReference type="PANTHER" id="PTHR14237">
    <property type="entry name" value="MOLYBDOPTERIN COFACTOR SULFURASE MOSC"/>
    <property type="match status" value="1"/>
</dbReference>
<dbReference type="CDD" id="cd00207">
    <property type="entry name" value="fer2"/>
    <property type="match status" value="1"/>
</dbReference>
<dbReference type="AlphaFoldDB" id="A0A090QP03"/>
<dbReference type="InterPro" id="IPR012675">
    <property type="entry name" value="Beta-grasp_dom_sf"/>
</dbReference>
<evidence type="ECO:0000313" key="5">
    <source>
        <dbReference type="Proteomes" id="UP000029227"/>
    </source>
</evidence>
<feature type="compositionally biased region" description="Low complexity" evidence="1">
    <location>
        <begin position="298"/>
        <end position="316"/>
    </location>
</feature>
<dbReference type="eggNOG" id="COG1018">
    <property type="taxonomic scope" value="Bacteria"/>
</dbReference>
<dbReference type="GO" id="GO:0051537">
    <property type="term" value="F:2 iron, 2 sulfur cluster binding"/>
    <property type="evidence" value="ECO:0007669"/>
    <property type="project" value="InterPro"/>
</dbReference>
<feature type="region of interest" description="Disordered" evidence="1">
    <location>
        <begin position="291"/>
        <end position="316"/>
    </location>
</feature>
<dbReference type="InterPro" id="IPR005303">
    <property type="entry name" value="MOCOS_middle"/>
</dbReference>
<evidence type="ECO:0000259" key="3">
    <source>
        <dbReference type="PROSITE" id="PS51340"/>
    </source>
</evidence>
<dbReference type="InterPro" id="IPR001041">
    <property type="entry name" value="2Fe-2S_ferredoxin-type"/>
</dbReference>
<proteinExistence type="predicted"/>
<dbReference type="SUPFAM" id="SSF141673">
    <property type="entry name" value="MOSC N-terminal domain-like"/>
    <property type="match status" value="1"/>
</dbReference>
<dbReference type="Pfam" id="PF00111">
    <property type="entry name" value="Fer2"/>
    <property type="match status" value="1"/>
</dbReference>
<feature type="domain" description="2Fe-2S ferredoxin-type" evidence="2">
    <location>
        <begin position="318"/>
        <end position="402"/>
    </location>
</feature>
<feature type="domain" description="MOSC" evidence="3">
    <location>
        <begin position="142"/>
        <end position="286"/>
    </location>
</feature>
<accession>A0A090QP03</accession>
<evidence type="ECO:0000256" key="1">
    <source>
        <dbReference type="SAM" id="MobiDB-lite"/>
    </source>
</evidence>
<dbReference type="SUPFAM" id="SSF54292">
    <property type="entry name" value="2Fe-2S ferredoxin-like"/>
    <property type="match status" value="1"/>
</dbReference>
<protein>
    <submittedName>
        <fullName evidence="4">Flavodoxin reductases (Ferredoxin-NADPH reductases) family 1</fullName>
    </submittedName>
</protein>
<dbReference type="PANTHER" id="PTHR14237:SF19">
    <property type="entry name" value="MITOCHONDRIAL AMIDOXIME REDUCING COMPONENT 1"/>
    <property type="match status" value="1"/>
</dbReference>
<dbReference type="InterPro" id="IPR005302">
    <property type="entry name" value="MoCF_Sase_C"/>
</dbReference>
<dbReference type="InterPro" id="IPR036010">
    <property type="entry name" value="2Fe-2S_ferredoxin-like_sf"/>
</dbReference>
<reference evidence="4 5" key="1">
    <citation type="journal article" date="2014" name="Genome Announc.">
        <title>Draft Genome Sequences of Two Vibrionaceae Species, Vibrio ponticus C121 and Photobacterium aphoticum C119, Isolated as Coral Reef Microbiota.</title>
        <authorList>
            <person name="Al-saari N."/>
            <person name="Meirelles P.M."/>
            <person name="Mino S."/>
            <person name="Suda W."/>
            <person name="Oshima K."/>
            <person name="Hattori M."/>
            <person name="Ohkuma M."/>
            <person name="Thompson F.L."/>
            <person name="Gomez-Gil B."/>
            <person name="Sawabe T."/>
            <person name="Sawabe T."/>
        </authorList>
    </citation>
    <scope>NUCLEOTIDE SEQUENCE [LARGE SCALE GENOMIC DNA]</scope>
    <source>
        <strain evidence="4 5">JCM 19237</strain>
    </source>
</reference>
<dbReference type="PROSITE" id="PS00197">
    <property type="entry name" value="2FE2S_FER_1"/>
    <property type="match status" value="1"/>
</dbReference>
<dbReference type="Pfam" id="PF03473">
    <property type="entry name" value="MOSC"/>
    <property type="match status" value="1"/>
</dbReference>
<dbReference type="EMBL" id="BBMN01000003">
    <property type="protein sequence ID" value="GAL03968.1"/>
    <property type="molecule type" value="Genomic_DNA"/>
</dbReference>
<evidence type="ECO:0000259" key="2">
    <source>
        <dbReference type="PROSITE" id="PS51085"/>
    </source>
</evidence>
<dbReference type="eggNOG" id="COG3217">
    <property type="taxonomic scope" value="Bacteria"/>
</dbReference>
<dbReference type="SUPFAM" id="SSF50800">
    <property type="entry name" value="PK beta-barrel domain-like"/>
    <property type="match status" value="1"/>
</dbReference>
<dbReference type="GO" id="GO:0003824">
    <property type="term" value="F:catalytic activity"/>
    <property type="evidence" value="ECO:0007669"/>
    <property type="project" value="InterPro"/>
</dbReference>
<dbReference type="InterPro" id="IPR006058">
    <property type="entry name" value="2Fe2S_fd_BS"/>
</dbReference>
<comment type="caution">
    <text evidence="4">The sequence shown here is derived from an EMBL/GenBank/DDBJ whole genome shotgun (WGS) entry which is preliminary data.</text>
</comment>
<dbReference type="InterPro" id="IPR011037">
    <property type="entry name" value="Pyrv_Knase-like_insert_dom_sf"/>
</dbReference>
<name>A0A090QP03_9GAMM</name>
<organism evidence="4 5">
    <name type="scientific">Photobacterium aphoticum</name>
    <dbReference type="NCBI Taxonomy" id="754436"/>
    <lineage>
        <taxon>Bacteria</taxon>
        <taxon>Pseudomonadati</taxon>
        <taxon>Pseudomonadota</taxon>
        <taxon>Gammaproteobacteria</taxon>
        <taxon>Vibrionales</taxon>
        <taxon>Vibrionaceae</taxon>
        <taxon>Photobacterium</taxon>
    </lineage>
</organism>
<dbReference type="PROSITE" id="PS51085">
    <property type="entry name" value="2FE2S_FER_2"/>
    <property type="match status" value="1"/>
</dbReference>
<dbReference type="GO" id="GO:0030170">
    <property type="term" value="F:pyridoxal phosphate binding"/>
    <property type="evidence" value="ECO:0007669"/>
    <property type="project" value="InterPro"/>
</dbReference>
<dbReference type="Gene3D" id="3.10.20.30">
    <property type="match status" value="1"/>
</dbReference>
<dbReference type="PROSITE" id="PS51340">
    <property type="entry name" value="MOSC"/>
    <property type="match status" value="1"/>
</dbReference>
<sequence>MHLFCYAACHHIIRKEESCESRYTSSQLSQINVFPIKSIAGLSQSQAWVEKQGICFDRRFMIASPAGKMITARKYPQLVNVTASIVPHGLIVTAPDCAPLSLSYAEFSMTAAPATVWGDSFSAHHTTDAADAWFSAIIGEPVQLLFTGEQSQRVRPKIQQNVSFADGYPLLVISEASLAELNARSPMTHTMAQFRTNLVVSGTTPFAEDSWKRIRIGEVEFENIKPCARCILTTVDPKTGTFNPQQEPLQTLLTFRADDNGDVYFGQNLVALNEGMIRTGDTVEVLEYQTPPHYPERTPSQDASSDQADTASAPASHKTVTITIDDEQFTGDNQSSLLEQAEAAGLALAHRCRAGICGACKITLASGSVDQPPARALRDEEREAGTVLACCCVPQTDVVLHR</sequence>
<dbReference type="GO" id="GO:0030151">
    <property type="term" value="F:molybdenum ion binding"/>
    <property type="evidence" value="ECO:0007669"/>
    <property type="project" value="InterPro"/>
</dbReference>
<evidence type="ECO:0000313" key="4">
    <source>
        <dbReference type="EMBL" id="GAL03968.1"/>
    </source>
</evidence>